<gene>
    <name evidence="3" type="ORF">SMD11_2569</name>
</gene>
<feature type="domain" description="Penicillin binding protein A dimerisation" evidence="2">
    <location>
        <begin position="52"/>
        <end position="134"/>
    </location>
</feature>
<evidence type="ECO:0000313" key="4">
    <source>
        <dbReference type="Proteomes" id="UP000195755"/>
    </source>
</evidence>
<dbReference type="InterPro" id="IPR001460">
    <property type="entry name" value="PCN-bd_Tpept"/>
</dbReference>
<dbReference type="SUPFAM" id="SSF56601">
    <property type="entry name" value="beta-lactamase/transpeptidase-like"/>
    <property type="match status" value="1"/>
</dbReference>
<dbReference type="EMBL" id="CP021744">
    <property type="protein sequence ID" value="ARZ68218.1"/>
    <property type="molecule type" value="Genomic_DNA"/>
</dbReference>
<dbReference type="AlphaFoldDB" id="A0A1Z2L1R6"/>
<dbReference type="PANTHER" id="PTHR30627">
    <property type="entry name" value="PEPTIDOGLYCAN D,D-TRANSPEPTIDASE"/>
    <property type="match status" value="1"/>
</dbReference>
<dbReference type="PANTHER" id="PTHR30627:SF24">
    <property type="entry name" value="PENICILLIN-BINDING PROTEIN 4B"/>
    <property type="match status" value="1"/>
</dbReference>
<dbReference type="Gene3D" id="3.40.710.10">
    <property type="entry name" value="DD-peptidase/beta-lactamase superfamily"/>
    <property type="match status" value="1"/>
</dbReference>
<dbReference type="Proteomes" id="UP000195755">
    <property type="component" value="Chromosome"/>
</dbReference>
<dbReference type="InterPro" id="IPR050515">
    <property type="entry name" value="Beta-lactam/transpept"/>
</dbReference>
<dbReference type="InterPro" id="IPR054120">
    <property type="entry name" value="PBPA_dimer"/>
</dbReference>
<dbReference type="GO" id="GO:0071555">
    <property type="term" value="P:cell wall organization"/>
    <property type="evidence" value="ECO:0007669"/>
    <property type="project" value="TreeGrafter"/>
</dbReference>
<feature type="domain" description="Penicillin-binding protein transpeptidase" evidence="1">
    <location>
        <begin position="155"/>
        <end position="482"/>
    </location>
</feature>
<dbReference type="InterPro" id="IPR012338">
    <property type="entry name" value="Beta-lactam/transpept-like"/>
</dbReference>
<dbReference type="RefSeq" id="WP_087926550.1">
    <property type="nucleotide sequence ID" value="NZ_CP021744.1"/>
</dbReference>
<dbReference type="Pfam" id="PF21922">
    <property type="entry name" value="PBP_dimer_2"/>
    <property type="match status" value="1"/>
</dbReference>
<dbReference type="Gene3D" id="3.90.1310.10">
    <property type="entry name" value="Penicillin-binding protein 2a (Domain 2)"/>
    <property type="match status" value="1"/>
</dbReference>
<organism evidence="3 4">
    <name type="scientific">Streptomyces albireticuli</name>
    <dbReference type="NCBI Taxonomy" id="1940"/>
    <lineage>
        <taxon>Bacteria</taxon>
        <taxon>Bacillati</taxon>
        <taxon>Actinomycetota</taxon>
        <taxon>Actinomycetes</taxon>
        <taxon>Kitasatosporales</taxon>
        <taxon>Streptomycetaceae</taxon>
        <taxon>Streptomyces</taxon>
    </lineage>
</organism>
<dbReference type="GO" id="GO:0005886">
    <property type="term" value="C:plasma membrane"/>
    <property type="evidence" value="ECO:0007669"/>
    <property type="project" value="TreeGrafter"/>
</dbReference>
<accession>A0A1Z2L1R6</accession>
<dbReference type="GO" id="GO:0008658">
    <property type="term" value="F:penicillin binding"/>
    <property type="evidence" value="ECO:0007669"/>
    <property type="project" value="InterPro"/>
</dbReference>
<protein>
    <submittedName>
        <fullName evidence="3">Penicillin-binding protein</fullName>
    </submittedName>
</protein>
<dbReference type="Pfam" id="PF00905">
    <property type="entry name" value="Transpeptidase"/>
    <property type="match status" value="1"/>
</dbReference>
<proteinExistence type="predicted"/>
<sequence length="487" mass="52367">MNKPVRHISVFVGVLVLALLLQATWVQFVRGDEFAEHKQNKRVRIASFAQPRGNIIVGGQPVTGSSETSGDYKYKRTFKDAEMYAPVTGYSSQIYGNSQLEFVNDKLLSGTDDRLFLQRTTDMLTGKKPRGGDVVTTINPKAQKAAFEGLGKYKGAVVALDPRTGKVLALASTPSYDPSVFAGNTYKDQKAWDALAADKNKPTLNRALKERYPPGSTFKILTAAAALEHGIVSDIDAKGSAPVPYKLPLSTTTVRNDVQTQECVNGSLKAGLQWSCNNVFLDLADKLGTDKMRETAEKFGFNEKKLDIPVRAGESLYPTKLDRPQTALTGMGQGSLASTPLQIAMMTAGLANDGKVMKPYMVEELRGPDLGTLEKHKPELMSQAVSADTARKVQTMMENTAEKGTGKAALIDGVTVGAKTGTAQHGVNNEKLPYAWFVSYAKQGDGSPVAVAVFIDPEGSDIDREDISGGKLAGPIAKKVMEAALGK</sequence>
<dbReference type="OrthoDB" id="9766847at2"/>
<dbReference type="GO" id="GO:0071972">
    <property type="term" value="F:peptidoglycan L,D-transpeptidase activity"/>
    <property type="evidence" value="ECO:0007669"/>
    <property type="project" value="TreeGrafter"/>
</dbReference>
<name>A0A1Z2L1R6_9ACTN</name>
<evidence type="ECO:0000259" key="1">
    <source>
        <dbReference type="Pfam" id="PF00905"/>
    </source>
</evidence>
<dbReference type="KEGG" id="salj:SMD11_2569"/>
<evidence type="ECO:0000313" key="3">
    <source>
        <dbReference type="EMBL" id="ARZ68218.1"/>
    </source>
</evidence>
<evidence type="ECO:0000259" key="2">
    <source>
        <dbReference type="Pfam" id="PF21922"/>
    </source>
</evidence>
<reference evidence="3 4" key="1">
    <citation type="submission" date="2017-06" db="EMBL/GenBank/DDBJ databases">
        <title>Streptomyces albireticuli Genome sequencing and assembly.</title>
        <authorList>
            <person name="Wang Y."/>
            <person name="Du B."/>
            <person name="Ding Y."/>
            <person name="Liu H."/>
            <person name="Hou Q."/>
            <person name="Liu K."/>
            <person name="Yao L."/>
            <person name="Wang C."/>
        </authorList>
    </citation>
    <scope>NUCLEOTIDE SEQUENCE [LARGE SCALE GENOMIC DNA]</scope>
    <source>
        <strain evidence="3 4">MDJK11</strain>
    </source>
</reference>